<dbReference type="SMART" id="SM00382">
    <property type="entry name" value="AAA"/>
    <property type="match status" value="1"/>
</dbReference>
<keyword evidence="2 7" id="KW-0963">Cytoplasm</keyword>
<name>A0AAD3U071_9TREE</name>
<dbReference type="InterPro" id="IPR027417">
    <property type="entry name" value="P-loop_NTPase"/>
</dbReference>
<dbReference type="SUPFAM" id="SSF52540">
    <property type="entry name" value="P-loop containing nucleoside triphosphate hydrolases"/>
    <property type="match status" value="1"/>
</dbReference>
<evidence type="ECO:0000256" key="2">
    <source>
        <dbReference type="ARBA" id="ARBA00022490"/>
    </source>
</evidence>
<comment type="subunit">
    <text evidence="7">Binds to RNA polymerase II.</text>
</comment>
<evidence type="ECO:0000313" key="11">
    <source>
        <dbReference type="Proteomes" id="UP001222932"/>
    </source>
</evidence>
<evidence type="ECO:0000256" key="4">
    <source>
        <dbReference type="ARBA" id="ARBA00022741"/>
    </source>
</evidence>
<dbReference type="AlphaFoldDB" id="A0AAD3U071"/>
<feature type="compositionally biased region" description="Basic and acidic residues" evidence="8">
    <location>
        <begin position="318"/>
        <end position="332"/>
    </location>
</feature>
<dbReference type="PANTHER" id="PTHR21231:SF8">
    <property type="entry name" value="GPN-LOOP GTPASE 1"/>
    <property type="match status" value="1"/>
</dbReference>
<feature type="domain" description="AAA+ ATPase" evidence="9">
    <location>
        <begin position="18"/>
        <end position="188"/>
    </location>
</feature>
<dbReference type="GO" id="GO:0003924">
    <property type="term" value="F:GTPase activity"/>
    <property type="evidence" value="ECO:0007669"/>
    <property type="project" value="InterPro"/>
</dbReference>
<comment type="subcellular location">
    <subcellularLocation>
        <location evidence="7">Cytoplasm</location>
    </subcellularLocation>
    <subcellularLocation>
        <location evidence="7">Nucleus</location>
    </subcellularLocation>
</comment>
<protein>
    <recommendedName>
        <fullName evidence="7">GPN-loop GTPase</fullName>
        <ecNumber evidence="7">3.6.5.-</ecNumber>
    </recommendedName>
</protein>
<dbReference type="GO" id="GO:0005525">
    <property type="term" value="F:GTP binding"/>
    <property type="evidence" value="ECO:0007669"/>
    <property type="project" value="UniProtKB-KW"/>
</dbReference>
<dbReference type="InterPro" id="IPR004130">
    <property type="entry name" value="Gpn"/>
</dbReference>
<keyword evidence="4 7" id="KW-0547">Nucleotide-binding</keyword>
<comment type="similarity">
    <text evidence="1 7">Belongs to the GPN-loop GTPase family.</text>
</comment>
<feature type="region of interest" description="Disordered" evidence="8">
    <location>
        <begin position="309"/>
        <end position="377"/>
    </location>
</feature>
<evidence type="ECO:0000256" key="6">
    <source>
        <dbReference type="ARBA" id="ARBA00023134"/>
    </source>
</evidence>
<dbReference type="EMBL" id="BTCM01000009">
    <property type="protein sequence ID" value="GMK59794.1"/>
    <property type="molecule type" value="Genomic_DNA"/>
</dbReference>
<dbReference type="PRINTS" id="PR00449">
    <property type="entry name" value="RASTRNSFRMNG"/>
</dbReference>
<dbReference type="GO" id="GO:0005634">
    <property type="term" value="C:nucleus"/>
    <property type="evidence" value="ECO:0007669"/>
    <property type="project" value="UniProtKB-SubCell"/>
</dbReference>
<dbReference type="Gene3D" id="3.40.50.300">
    <property type="entry name" value="P-loop containing nucleotide triphosphate hydrolases"/>
    <property type="match status" value="1"/>
</dbReference>
<comment type="function">
    <text evidence="7">Small GTPase required for proper nuclear import of RNA polymerase II (RNAPII). May act at an RNAP assembly step prior to nuclear import.</text>
</comment>
<dbReference type="PANTHER" id="PTHR21231">
    <property type="entry name" value="XPA-BINDING PROTEIN 1-RELATED"/>
    <property type="match status" value="1"/>
</dbReference>
<evidence type="ECO:0000313" key="10">
    <source>
        <dbReference type="EMBL" id="GMK59794.1"/>
    </source>
</evidence>
<sequence>MAEEQPVASTSASAAEKEPVVILVIGMAGSGKTTLMQRLNSYLHSKDKPPYILNLDPAVSHMPYAANIDIRDTVDYKEVMKQYNLGPNGGIMTALNLFTTKFDQVLGFVEKRAQAVDYVLVDTPGQIEIFTWSASGAIITDAIASSLPTCVAYVIDTPRTSSPATFMSNMLILYKTRLPFILVFNKIDVEPHDFAIDWMKDFEAFQAALEERGRDENGESYMNSLMGSMCLVLEEFYNNLRAVGVSAMTGEGMKDFFNAVEECRQEYLKDYRPELERLKAEKEEKAEAAKAAHMERLMRDMGIDSEAARKANPFGPHARNDREDAYLDHHGDSEDEAIEQQREMEEEADAVPEVSQADLPPLEYGGREADVPFPAPR</sequence>
<evidence type="ECO:0000256" key="3">
    <source>
        <dbReference type="ARBA" id="ARBA00022553"/>
    </source>
</evidence>
<feature type="compositionally biased region" description="Acidic residues" evidence="8">
    <location>
        <begin position="333"/>
        <end position="350"/>
    </location>
</feature>
<dbReference type="EC" id="3.6.5.-" evidence="7"/>
<organism evidence="10 11">
    <name type="scientific">Cutaneotrichosporon spelunceum</name>
    <dbReference type="NCBI Taxonomy" id="1672016"/>
    <lineage>
        <taxon>Eukaryota</taxon>
        <taxon>Fungi</taxon>
        <taxon>Dikarya</taxon>
        <taxon>Basidiomycota</taxon>
        <taxon>Agaricomycotina</taxon>
        <taxon>Tremellomycetes</taxon>
        <taxon>Trichosporonales</taxon>
        <taxon>Trichosporonaceae</taxon>
        <taxon>Cutaneotrichosporon</taxon>
    </lineage>
</organism>
<reference evidence="10" key="1">
    <citation type="journal article" date="2023" name="BMC Genomics">
        <title>Chromosome-level genome assemblies of Cutaneotrichosporon spp. (Trichosporonales, Basidiomycota) reveal imbalanced evolution between nucleotide sequences and chromosome synteny.</title>
        <authorList>
            <person name="Kobayashi Y."/>
            <person name="Kayamori A."/>
            <person name="Aoki K."/>
            <person name="Shiwa Y."/>
            <person name="Matsutani M."/>
            <person name="Fujita N."/>
            <person name="Sugita T."/>
            <person name="Iwasaki W."/>
            <person name="Tanaka N."/>
            <person name="Takashima M."/>
        </authorList>
    </citation>
    <scope>NUCLEOTIDE SEQUENCE</scope>
    <source>
        <strain evidence="10">HIS016</strain>
    </source>
</reference>
<evidence type="ECO:0000256" key="1">
    <source>
        <dbReference type="ARBA" id="ARBA00005290"/>
    </source>
</evidence>
<dbReference type="Proteomes" id="UP001222932">
    <property type="component" value="Unassembled WGS sequence"/>
</dbReference>
<dbReference type="GO" id="GO:0005737">
    <property type="term" value="C:cytoplasm"/>
    <property type="evidence" value="ECO:0007669"/>
    <property type="project" value="UniProtKB-SubCell"/>
</dbReference>
<comment type="caution">
    <text evidence="10">The sequence shown here is derived from an EMBL/GenBank/DDBJ whole genome shotgun (WGS) entry which is preliminary data.</text>
</comment>
<reference evidence="10" key="2">
    <citation type="submission" date="2023-06" db="EMBL/GenBank/DDBJ databases">
        <authorList>
            <person name="Kobayashi Y."/>
            <person name="Kayamori A."/>
            <person name="Aoki K."/>
            <person name="Shiwa Y."/>
            <person name="Fujita N."/>
            <person name="Sugita T."/>
            <person name="Iwasaki W."/>
            <person name="Tanaka N."/>
            <person name="Takashima M."/>
        </authorList>
    </citation>
    <scope>NUCLEOTIDE SEQUENCE</scope>
    <source>
        <strain evidence="10">HIS016</strain>
    </source>
</reference>
<keyword evidence="5 7" id="KW-0378">Hydrolase</keyword>
<accession>A0AAD3U071</accession>
<gene>
    <name evidence="10" type="ORF">CspeluHIS016_0900110</name>
</gene>
<keyword evidence="6 7" id="KW-0342">GTP-binding</keyword>
<evidence type="ECO:0000256" key="8">
    <source>
        <dbReference type="SAM" id="MobiDB-lite"/>
    </source>
</evidence>
<evidence type="ECO:0000256" key="5">
    <source>
        <dbReference type="ARBA" id="ARBA00022801"/>
    </source>
</evidence>
<dbReference type="Pfam" id="PF03029">
    <property type="entry name" value="ATP_bind_1"/>
    <property type="match status" value="1"/>
</dbReference>
<evidence type="ECO:0000256" key="7">
    <source>
        <dbReference type="RuleBase" id="RU365059"/>
    </source>
</evidence>
<dbReference type="InterPro" id="IPR003593">
    <property type="entry name" value="AAA+_ATPase"/>
</dbReference>
<evidence type="ECO:0000259" key="9">
    <source>
        <dbReference type="SMART" id="SM00382"/>
    </source>
</evidence>
<dbReference type="FunFam" id="3.40.50.300:FF:000579">
    <property type="entry name" value="GPN-loop GTPase"/>
    <property type="match status" value="1"/>
</dbReference>
<proteinExistence type="inferred from homology"/>
<keyword evidence="3" id="KW-0597">Phosphoprotein</keyword>
<dbReference type="CDD" id="cd17870">
    <property type="entry name" value="GPN1"/>
    <property type="match status" value="1"/>
</dbReference>
<keyword evidence="11" id="KW-1185">Reference proteome</keyword>
<dbReference type="InterPro" id="IPR030230">
    <property type="entry name" value="Gpn1/Npa3/XAB1"/>
</dbReference>